<feature type="chain" id="PRO_5040436224" description="Ig-like domain-containing protein" evidence="7">
    <location>
        <begin position="23"/>
        <end position="787"/>
    </location>
</feature>
<dbReference type="EMBL" id="JAINUF010000024">
    <property type="protein sequence ID" value="KAJ8333244.1"/>
    <property type="molecule type" value="Genomic_DNA"/>
</dbReference>
<dbReference type="SUPFAM" id="SSF48726">
    <property type="entry name" value="Immunoglobulin"/>
    <property type="match status" value="1"/>
</dbReference>
<dbReference type="SMART" id="SM00082">
    <property type="entry name" value="LRRCT"/>
    <property type="match status" value="1"/>
</dbReference>
<dbReference type="Proteomes" id="UP001152622">
    <property type="component" value="Chromosome 24"/>
</dbReference>
<evidence type="ECO:0000256" key="2">
    <source>
        <dbReference type="ARBA" id="ARBA00022729"/>
    </source>
</evidence>
<evidence type="ECO:0000259" key="8">
    <source>
        <dbReference type="PROSITE" id="PS50835"/>
    </source>
</evidence>
<dbReference type="Pfam" id="PF13855">
    <property type="entry name" value="LRR_8"/>
    <property type="match status" value="1"/>
</dbReference>
<keyword evidence="3" id="KW-0677">Repeat</keyword>
<feature type="transmembrane region" description="Helical" evidence="6">
    <location>
        <begin position="371"/>
        <end position="391"/>
    </location>
</feature>
<dbReference type="Gene3D" id="2.60.40.10">
    <property type="entry name" value="Immunoglobulins"/>
    <property type="match status" value="1"/>
</dbReference>
<evidence type="ECO:0000313" key="9">
    <source>
        <dbReference type="EMBL" id="KAJ8333244.1"/>
    </source>
</evidence>
<keyword evidence="6" id="KW-0812">Transmembrane</keyword>
<proteinExistence type="predicted"/>
<dbReference type="SUPFAM" id="SSF52058">
    <property type="entry name" value="L domain-like"/>
    <property type="match status" value="1"/>
</dbReference>
<reference evidence="9" key="1">
    <citation type="journal article" date="2023" name="Science">
        <title>Genome structures resolve the early diversification of teleost fishes.</title>
        <authorList>
            <person name="Parey E."/>
            <person name="Louis A."/>
            <person name="Montfort J."/>
            <person name="Bouchez O."/>
            <person name="Roques C."/>
            <person name="Iampietro C."/>
            <person name="Lluch J."/>
            <person name="Castinel A."/>
            <person name="Donnadieu C."/>
            <person name="Desvignes T."/>
            <person name="Floi Bucao C."/>
            <person name="Jouanno E."/>
            <person name="Wen M."/>
            <person name="Mejri S."/>
            <person name="Dirks R."/>
            <person name="Jansen H."/>
            <person name="Henkel C."/>
            <person name="Chen W.J."/>
            <person name="Zahm M."/>
            <person name="Cabau C."/>
            <person name="Klopp C."/>
            <person name="Thompson A.W."/>
            <person name="Robinson-Rechavi M."/>
            <person name="Braasch I."/>
            <person name="Lecointre G."/>
            <person name="Bobe J."/>
            <person name="Postlethwait J.H."/>
            <person name="Berthelot C."/>
            <person name="Roest Crollius H."/>
            <person name="Guiguen Y."/>
        </authorList>
    </citation>
    <scope>NUCLEOTIDE SEQUENCE</scope>
    <source>
        <strain evidence="9">WJC10195</strain>
    </source>
</reference>
<dbReference type="PROSITE" id="PS51450">
    <property type="entry name" value="LRR"/>
    <property type="match status" value="2"/>
</dbReference>
<dbReference type="SMART" id="SM00369">
    <property type="entry name" value="LRR_TYP"/>
    <property type="match status" value="6"/>
</dbReference>
<dbReference type="Pfam" id="PF13516">
    <property type="entry name" value="LRR_6"/>
    <property type="match status" value="1"/>
</dbReference>
<evidence type="ECO:0000256" key="1">
    <source>
        <dbReference type="ARBA" id="ARBA00022614"/>
    </source>
</evidence>
<accession>A0A9Q1E6P7</accession>
<dbReference type="SMART" id="SM00364">
    <property type="entry name" value="LRR_BAC"/>
    <property type="match status" value="5"/>
</dbReference>
<dbReference type="SMART" id="SM00409">
    <property type="entry name" value="IG"/>
    <property type="match status" value="1"/>
</dbReference>
<dbReference type="InterPro" id="IPR013783">
    <property type="entry name" value="Ig-like_fold"/>
</dbReference>
<feature type="compositionally biased region" description="Basic and acidic residues" evidence="5">
    <location>
        <begin position="674"/>
        <end position="687"/>
    </location>
</feature>
<dbReference type="GO" id="GO:0005886">
    <property type="term" value="C:plasma membrane"/>
    <property type="evidence" value="ECO:0007669"/>
    <property type="project" value="TreeGrafter"/>
</dbReference>
<feature type="region of interest" description="Disordered" evidence="5">
    <location>
        <begin position="660"/>
        <end position="714"/>
    </location>
</feature>
<evidence type="ECO:0000256" key="6">
    <source>
        <dbReference type="SAM" id="Phobius"/>
    </source>
</evidence>
<dbReference type="InterPro" id="IPR007110">
    <property type="entry name" value="Ig-like_dom"/>
</dbReference>
<dbReference type="InterPro" id="IPR003599">
    <property type="entry name" value="Ig_sub"/>
</dbReference>
<dbReference type="OrthoDB" id="660555at2759"/>
<evidence type="ECO:0000256" key="3">
    <source>
        <dbReference type="ARBA" id="ARBA00022737"/>
    </source>
</evidence>
<gene>
    <name evidence="9" type="ORF">SKAU_G00421400</name>
</gene>
<feature type="compositionally biased region" description="Pro residues" evidence="5">
    <location>
        <begin position="527"/>
        <end position="537"/>
    </location>
</feature>
<dbReference type="PANTHER" id="PTHR24369">
    <property type="entry name" value="ANTIGEN BSP, PUTATIVE-RELATED"/>
    <property type="match status" value="1"/>
</dbReference>
<keyword evidence="10" id="KW-1185">Reference proteome</keyword>
<evidence type="ECO:0000256" key="5">
    <source>
        <dbReference type="SAM" id="MobiDB-lite"/>
    </source>
</evidence>
<evidence type="ECO:0000256" key="4">
    <source>
        <dbReference type="ARBA" id="ARBA00023157"/>
    </source>
</evidence>
<feature type="region of interest" description="Disordered" evidence="5">
    <location>
        <begin position="395"/>
        <end position="617"/>
    </location>
</feature>
<feature type="compositionally biased region" description="Polar residues" evidence="5">
    <location>
        <begin position="415"/>
        <end position="433"/>
    </location>
</feature>
<keyword evidence="6" id="KW-0472">Membrane</keyword>
<sequence>MRHSSWRVCAAVILIFLWGALCSPSCPSSCLCQGGSLINCSSVGPTLLPLHFPVSVTILDLSRNGLSSLPFRPYRTPLPHLTHLHLGHNQLTHLSLCEAPPREAGLCETWAPTLELLSAERNQLQHIPEGVCGSTFLHVLSLSHNRISILRDQDLQGCAHLRELHLQHNLITALTPLAFRQMHKLRILDLSFNTLSTFPMLAYLSLRSLNTQVEVSSNPWKCDCRLQALRRWMGVARDSPPWQVVCEEPPGVAGRDLLHLDDTDLTCNTPEEGVGLHQEVTVHLGAEILLPCWVSDQDLSRAFWWTPNGSVRQASAEHGGGLLIPGVRERDQGLYMCVSGATQEPAVMFTVHVRGGAEPALRGGDRTRADLTLAVCLSVFLTFIAAFALGTGHRPDWTARRGTLGRSKAAPGPFTRTSPPQGTPPHSLSQCQASRPPGGRGQVPGGVELTKAARVGTNQIPPQRKNPAHPRHTVEFEPIPDPQGLGIEEHSTSGSEPDCDLEPDRVHLSDPFPISRDEFTAGWSSSTPPPGEDPFPAPDWTDSPWEPHPSAAQAPPPDSFPPELDAELWNDSGESFEFPDSLHDEATRGGSSLAQQLKEGPWSPFYQSAPEELGSHDPTLQEIGELKDAPFQKDVPQPRLTGDAPWVIHVAGYADADTDLTRFESPGAWPPVTHDTEGRGHSPEPRRSFSRGTTEQEEAQGAWPVEEVGPVSQRQDWRRGGLFFQKKIAMDTFAPTSQAPPLPGSAHLLYDSVTEETVTMAADNTKSTSEWLPLGEEEMSVGGGRGG</sequence>
<dbReference type="PANTHER" id="PTHR24369:SF216">
    <property type="entry name" value="CD180 MOLECULE"/>
    <property type="match status" value="1"/>
</dbReference>
<feature type="domain" description="Ig-like" evidence="8">
    <location>
        <begin position="270"/>
        <end position="348"/>
    </location>
</feature>
<feature type="region of interest" description="Disordered" evidence="5">
    <location>
        <begin position="762"/>
        <end position="787"/>
    </location>
</feature>
<feature type="signal peptide" evidence="7">
    <location>
        <begin position="1"/>
        <end position="22"/>
    </location>
</feature>
<dbReference type="InterPro" id="IPR036179">
    <property type="entry name" value="Ig-like_dom_sf"/>
</dbReference>
<dbReference type="Gene3D" id="3.80.10.10">
    <property type="entry name" value="Ribonuclease Inhibitor"/>
    <property type="match status" value="2"/>
</dbReference>
<dbReference type="InterPro" id="IPR001611">
    <property type="entry name" value="Leu-rich_rpt"/>
</dbReference>
<evidence type="ECO:0000256" key="7">
    <source>
        <dbReference type="SAM" id="SignalP"/>
    </source>
</evidence>
<keyword evidence="4" id="KW-1015">Disulfide bond</keyword>
<dbReference type="AlphaFoldDB" id="A0A9Q1E6P7"/>
<organism evidence="9 10">
    <name type="scientific">Synaphobranchus kaupii</name>
    <name type="common">Kaup's arrowtooth eel</name>
    <dbReference type="NCBI Taxonomy" id="118154"/>
    <lineage>
        <taxon>Eukaryota</taxon>
        <taxon>Metazoa</taxon>
        <taxon>Chordata</taxon>
        <taxon>Craniata</taxon>
        <taxon>Vertebrata</taxon>
        <taxon>Euteleostomi</taxon>
        <taxon>Actinopterygii</taxon>
        <taxon>Neopterygii</taxon>
        <taxon>Teleostei</taxon>
        <taxon>Anguilliformes</taxon>
        <taxon>Synaphobranchidae</taxon>
        <taxon>Synaphobranchus</taxon>
    </lineage>
</organism>
<protein>
    <recommendedName>
        <fullName evidence="8">Ig-like domain-containing protein</fullName>
    </recommendedName>
</protein>
<dbReference type="PROSITE" id="PS50835">
    <property type="entry name" value="IG_LIKE"/>
    <property type="match status" value="1"/>
</dbReference>
<evidence type="ECO:0000313" key="10">
    <source>
        <dbReference type="Proteomes" id="UP001152622"/>
    </source>
</evidence>
<dbReference type="InterPro" id="IPR000483">
    <property type="entry name" value="Cys-rich_flank_reg_C"/>
</dbReference>
<keyword evidence="6" id="KW-1133">Transmembrane helix</keyword>
<name>A0A9Q1E6P7_SYNKA</name>
<dbReference type="InterPro" id="IPR003591">
    <property type="entry name" value="Leu-rich_rpt_typical-subtyp"/>
</dbReference>
<keyword evidence="2 7" id="KW-0732">Signal</keyword>
<dbReference type="InterPro" id="IPR050541">
    <property type="entry name" value="LRR_TM_domain-containing"/>
</dbReference>
<comment type="caution">
    <text evidence="9">The sequence shown here is derived from an EMBL/GenBank/DDBJ whole genome shotgun (WGS) entry which is preliminary data.</text>
</comment>
<dbReference type="InterPro" id="IPR032675">
    <property type="entry name" value="LRR_dom_sf"/>
</dbReference>
<keyword evidence="1" id="KW-0433">Leucine-rich repeat</keyword>